<dbReference type="Proteomes" id="UP001597319">
    <property type="component" value="Unassembled WGS sequence"/>
</dbReference>
<gene>
    <name evidence="2" type="ORF">ACFSR1_12155</name>
</gene>
<proteinExistence type="predicted"/>
<organism evidence="2 3">
    <name type="scientific">Aquimarina rubra</name>
    <dbReference type="NCBI Taxonomy" id="1920033"/>
    <lineage>
        <taxon>Bacteria</taxon>
        <taxon>Pseudomonadati</taxon>
        <taxon>Bacteroidota</taxon>
        <taxon>Flavobacteriia</taxon>
        <taxon>Flavobacteriales</taxon>
        <taxon>Flavobacteriaceae</taxon>
        <taxon>Aquimarina</taxon>
    </lineage>
</organism>
<dbReference type="Pfam" id="PF12969">
    <property type="entry name" value="DUF3857"/>
    <property type="match status" value="1"/>
</dbReference>
<dbReference type="EMBL" id="JBHULE010000019">
    <property type="protein sequence ID" value="MFD2563422.1"/>
    <property type="molecule type" value="Genomic_DNA"/>
</dbReference>
<comment type="caution">
    <text evidence="2">The sequence shown here is derived from an EMBL/GenBank/DDBJ whole genome shotgun (WGS) entry which is preliminary data.</text>
</comment>
<dbReference type="RefSeq" id="WP_378292824.1">
    <property type="nucleotide sequence ID" value="NZ_JBHULE010000019.1"/>
</dbReference>
<reference evidence="3" key="1">
    <citation type="journal article" date="2019" name="Int. J. Syst. Evol. Microbiol.">
        <title>The Global Catalogue of Microorganisms (GCM) 10K type strain sequencing project: providing services to taxonomists for standard genome sequencing and annotation.</title>
        <authorList>
            <consortium name="The Broad Institute Genomics Platform"/>
            <consortium name="The Broad Institute Genome Sequencing Center for Infectious Disease"/>
            <person name="Wu L."/>
            <person name="Ma J."/>
        </authorList>
    </citation>
    <scope>NUCLEOTIDE SEQUENCE [LARGE SCALE GENOMIC DNA]</scope>
    <source>
        <strain evidence="3">KCTC 52274</strain>
    </source>
</reference>
<dbReference type="Gene3D" id="2.60.40.3140">
    <property type="match status" value="1"/>
</dbReference>
<feature type="domain" description="DUF3857" evidence="1">
    <location>
        <begin position="74"/>
        <end position="219"/>
    </location>
</feature>
<keyword evidence="3" id="KW-1185">Reference proteome</keyword>
<evidence type="ECO:0000313" key="2">
    <source>
        <dbReference type="EMBL" id="MFD2563422.1"/>
    </source>
</evidence>
<dbReference type="Gene3D" id="2.60.120.1130">
    <property type="match status" value="1"/>
</dbReference>
<sequence>MKSLIYLGILFLCLTNVWCQKDPFYKTYDWEENPIANINIKNYEDKDIVAFKDKIINEFYFLDKENFVEYSLIHKLYWLNSNDNIEKYNKVYLPSASNSEVVKNKARVITKLGKIIELDDSKILTSEDEETKQTLKYYALEGVEKGGFIEYFFVVKRYPTYTGRRVILQSDFDKQNVTFELLAPSNLNFKIKSYNKLPDAEKDTTNTHKNHWKLHLEKLEALEREEQAPYSSMKKYLVYKLEENSDNPKNDIVSYRVGSQNIYKNLYGEIDDKLSKKITKFLKSIEDINNEDKDTTLKIRALENYIKANIYIAKVSRKDLEDVSNILENKVANERGIIKLYLALFNVLKIKHQLVYTSDRREIKFDKDFQSYNFLQESMIYFPRSKLYMAPTKLEFRLGFPPGYLTDNYGLFIREVTLGGFTSGVGSIKYIKPVNHDKTNYNLTMNVSFDPDDLTITKLKMNRTMDGYYSVYLQPFMDIAKEEIKNEMIEGVIKSINPNLEIIEKKVFNASSKDFGNKPLQIIADLKSEDYVDKAGNKYLFKIGKIIGPQQELYQEKKRQLPVENEFERSYDRKIIVDIPSGYQFRNLDNIIINESYNKDDKQLFMFTSSYEIKNNQLIVSIKEFYNQNIIDVSLYEEYRRVINSAANFNKVTLILEKV</sequence>
<evidence type="ECO:0000313" key="3">
    <source>
        <dbReference type="Proteomes" id="UP001597319"/>
    </source>
</evidence>
<name>A0ABW5LIS8_9FLAO</name>
<protein>
    <submittedName>
        <fullName evidence="2">DUF3857 domain-containing protein</fullName>
    </submittedName>
</protein>
<dbReference type="InterPro" id="IPR024618">
    <property type="entry name" value="DUF3857"/>
</dbReference>
<evidence type="ECO:0000259" key="1">
    <source>
        <dbReference type="Pfam" id="PF12969"/>
    </source>
</evidence>
<accession>A0ABW5LIS8</accession>